<sequence length="51" mass="5624">MMDEEPESISYLSADDIRDIHELIVESNADTTAGVSSPGDIEYRYFPSVAS</sequence>
<dbReference type="AlphaFoldDB" id="A0A482YCU3"/>
<organism evidence="1 2">
    <name type="scientific">Natrinema hispanicum</name>
    <dbReference type="NCBI Taxonomy" id="392421"/>
    <lineage>
        <taxon>Archaea</taxon>
        <taxon>Methanobacteriati</taxon>
        <taxon>Methanobacteriota</taxon>
        <taxon>Stenosarchaea group</taxon>
        <taxon>Halobacteria</taxon>
        <taxon>Halobacteriales</taxon>
        <taxon>Natrialbaceae</taxon>
        <taxon>Natrinema</taxon>
    </lineage>
</organism>
<evidence type="ECO:0000313" key="1">
    <source>
        <dbReference type="EMBL" id="RZV06728.1"/>
    </source>
</evidence>
<accession>A0A482YCU3</accession>
<gene>
    <name evidence="1" type="ORF">BDK88_3759</name>
</gene>
<dbReference type="EMBL" id="SHMP01000007">
    <property type="protein sequence ID" value="RZV06728.1"/>
    <property type="molecule type" value="Genomic_DNA"/>
</dbReference>
<comment type="caution">
    <text evidence="1">The sequence shown here is derived from an EMBL/GenBank/DDBJ whole genome shotgun (WGS) entry which is preliminary data.</text>
</comment>
<reference evidence="1 2" key="1">
    <citation type="submission" date="2019-02" db="EMBL/GenBank/DDBJ databases">
        <title>Genomic Encyclopedia of Archaeal and Bacterial Type Strains, Phase II (KMG-II): from individual species to whole genera.</title>
        <authorList>
            <person name="Goeker M."/>
        </authorList>
    </citation>
    <scope>NUCLEOTIDE SEQUENCE [LARGE SCALE GENOMIC DNA]</scope>
    <source>
        <strain evidence="1 2">DSM 18328</strain>
    </source>
</reference>
<dbReference type="Proteomes" id="UP000291097">
    <property type="component" value="Unassembled WGS sequence"/>
</dbReference>
<evidence type="ECO:0000313" key="2">
    <source>
        <dbReference type="Proteomes" id="UP000291097"/>
    </source>
</evidence>
<proteinExistence type="predicted"/>
<name>A0A482YCU3_9EURY</name>
<protein>
    <submittedName>
        <fullName evidence="1">Uncharacterized protein</fullName>
    </submittedName>
</protein>